<evidence type="ECO:0000259" key="1">
    <source>
        <dbReference type="Pfam" id="PF12770"/>
    </source>
</evidence>
<dbReference type="Proteomes" id="UP000432015">
    <property type="component" value="Unassembled WGS sequence"/>
</dbReference>
<dbReference type="Pfam" id="PF13374">
    <property type="entry name" value="TPR_10"/>
    <property type="match status" value="1"/>
</dbReference>
<evidence type="ECO:0000313" key="3">
    <source>
        <dbReference type="Proteomes" id="UP000432015"/>
    </source>
</evidence>
<protein>
    <submittedName>
        <fullName evidence="2">CHAT domain-containing protein</fullName>
    </submittedName>
</protein>
<accession>A0A7K1KUR6</accession>
<comment type="caution">
    <text evidence="2">The sequence shown here is derived from an EMBL/GenBank/DDBJ whole genome shotgun (WGS) entry which is preliminary data.</text>
</comment>
<name>A0A7K1KUR6_9ACTN</name>
<proteinExistence type="predicted"/>
<keyword evidence="3" id="KW-1185">Reference proteome</keyword>
<sequence length="1769" mass="189829">MRDQLVEAILARVEEAHRTGDHAPVLAEDALDEANLLLLRVFGPASTPDMPVDAVALTVLGRFHLLRHRARRGTEDLRNALLYLGQVYRVAPDLLPDHVRRSFDDTPEIAGPDDHVFGYDDDPDAYVEQGDALCSWYEERGEVEALEAAVRVYRAAVAADRSRNARYLWSLHSALVELARATDDPEAAREATEVARILTGSGTDVSSPAEGEAIRLVNLSDTLRGEFARTGDEAVINESITTARAAVEAAEDDEERGLALTNLSASLETRYEYLNDDEALRESVDVGRAAIAADPDLLLTVANQAVFLRELFLRTKDTALLEESLAAHARVLRATSDTHASLDSRLMNAANTLRVLYRWTEDPSPVLDAVEVAAAEEEDEEEEEAGLGEAAILADALVDLADRTGDEDILREGIAACRMVLAELDDEPLRGDVLYSLSAALYLLTWHNQDPHVVRESVDTAREAVGTDAEDDVESARRLTHLGFVLRNAFEVTGEHALLAEARTALTRALALTTPEVVQEVLGAREEAVDAVVEDDRVMELWILERSVSWAAPRVRAMHRAELVRLAGGLGESAHAVALELAQEFAAALDRLMASDLSPTERSSLITALRERVTAFQGTRDADEVLVPEALDELVELLCVVPDPLDDVQVTQTAGWLLWSRFAARGTSEGGAELLVALDLLAPLYRMGGRAHVPTLIAERFDEKPPADPDSAATLGRLGRVQYGDVDTDPGALDRAVLLFRRAIDLAGDGHAELPLLRTNLGTALMSRFDRDGDLDDLDEAVGECRAAVRETPPDAPTQATYLSNLGITLLTRAERLGSQQDLEDAVAACQAAVDGWPGHPEFEGMTTNLDTARRTLANFLDHEAGLSERIDATSDPAELAGLLWNRFVRTGDPADLDRAVRVRQDALDAGESPAEHLQGLCSLLQRRFDHFGRSEDLTASIAAGRAAIEATPPGDPELAGRGSTLANALSSRYENGGALEDLEEALRYTREAVVSDAEPSPSELSKLSLFLRLLFERTDRVEHVDEAVEAGRAAVGAASKGDPLLGVYLGNLGGTLLARFRRTDGQADLDEAVDTLRRSVSAIPPASPERGMMLTNLSSAFYSRFDSRRDRADLDAAIDTGRQAVEATSPDHTSRPLRLSNLAAMLRIRFGANGAPADLDEALEASRAALKSMAPGDLRRASALLNLTQTLLDLHGRTGRRETLDTAIDLARESLAELPVDHPDRPLHLLSLSRALQGRDAVTGTDLEAAVAAVREAASTDLGGPRVRATAAAEWAALAASDGRWAEAAQAYGTAVDLVGLTVSRALTRRDREALIDGMAGLGADAAACCVRAGSPARAVELFEQGRGLLLGHTLDSRTDLTALAERRPAFATMFTELCAALEDPDTDAATRRGLAARYDRLLADIRTLPGFSAFLRPPTARDLAPAEGHAVVVVVSDFGSYGLILSAAGEVTPVPLPALTPQVVLEEALDFLDAVDDTESEGARTRAAGHDRVVRTLEWLWDAVAGPVLDHLGAAERLWWCPSGMLSLLPLHAAGHHGTGSLTVVDRVVCSTTPTLRALAHSRRGAGPARPRADRALVVAMPDTPGHDVPLAGAEREAAVVRTHLPAAVDVLSGTAATRDAVIAALPKARIAHFACHGHSDLTDPSESLLLLADHHNHPLTVLDLAHLSLDADLAFLSACSTARPGGRLADEVIHLASAFQLAGYRHVIGTLWPIGDQHAVDFAELVYPAIAAGGDIATAVHAATRILRDRHPDDPLVWASHVHIGA</sequence>
<reference evidence="2 3" key="1">
    <citation type="submission" date="2019-11" db="EMBL/GenBank/DDBJ databases">
        <authorList>
            <person name="Cao P."/>
        </authorList>
    </citation>
    <scope>NUCLEOTIDE SEQUENCE [LARGE SCALE GENOMIC DNA]</scope>
    <source>
        <strain evidence="2 3">NEAU-AAG5</strain>
    </source>
</reference>
<dbReference type="EMBL" id="WOFH01000001">
    <property type="protein sequence ID" value="MUN35686.1"/>
    <property type="molecule type" value="Genomic_DNA"/>
</dbReference>
<organism evidence="2 3">
    <name type="scientific">Actinomadura litoris</name>
    <dbReference type="NCBI Taxonomy" id="2678616"/>
    <lineage>
        <taxon>Bacteria</taxon>
        <taxon>Bacillati</taxon>
        <taxon>Actinomycetota</taxon>
        <taxon>Actinomycetes</taxon>
        <taxon>Streptosporangiales</taxon>
        <taxon>Thermomonosporaceae</taxon>
        <taxon>Actinomadura</taxon>
    </lineage>
</organism>
<gene>
    <name evidence="2" type="ORF">GNZ18_03615</name>
</gene>
<feature type="domain" description="CHAT" evidence="1">
    <location>
        <begin position="1497"/>
        <end position="1769"/>
    </location>
</feature>
<dbReference type="InterPro" id="IPR024983">
    <property type="entry name" value="CHAT_dom"/>
</dbReference>
<evidence type="ECO:0000313" key="2">
    <source>
        <dbReference type="EMBL" id="MUN35686.1"/>
    </source>
</evidence>
<dbReference type="SUPFAM" id="SSF48452">
    <property type="entry name" value="TPR-like"/>
    <property type="match status" value="1"/>
</dbReference>
<dbReference type="InterPro" id="IPR011990">
    <property type="entry name" value="TPR-like_helical_dom_sf"/>
</dbReference>
<dbReference type="RefSeq" id="WP_156214582.1">
    <property type="nucleotide sequence ID" value="NZ_WOFH01000001.1"/>
</dbReference>
<dbReference type="Pfam" id="PF12770">
    <property type="entry name" value="CHAT"/>
    <property type="match status" value="1"/>
</dbReference>
<dbReference type="Gene3D" id="1.25.40.10">
    <property type="entry name" value="Tetratricopeptide repeat domain"/>
    <property type="match status" value="3"/>
</dbReference>